<reference evidence="7 8" key="1">
    <citation type="submission" date="2024-09" db="EMBL/GenBank/DDBJ databases">
        <authorList>
            <person name="Sun Q."/>
            <person name="Mori K."/>
        </authorList>
    </citation>
    <scope>NUCLEOTIDE SEQUENCE [LARGE SCALE GENOMIC DNA]</scope>
    <source>
        <strain evidence="7 8">CGMCC 1.12926</strain>
    </source>
</reference>
<dbReference type="Proteomes" id="UP001589734">
    <property type="component" value="Unassembled WGS sequence"/>
</dbReference>
<dbReference type="PANTHER" id="PTHR30238:SF0">
    <property type="entry name" value="THYLAKOID MEMBRANE PROTEIN TERC, CHLOROPLASTIC"/>
    <property type="match status" value="1"/>
</dbReference>
<gene>
    <name evidence="7" type="ORF">ACFFLS_07350</name>
</gene>
<dbReference type="EMBL" id="JBHLYW010000007">
    <property type="protein sequence ID" value="MFC0076850.1"/>
    <property type="molecule type" value="Genomic_DNA"/>
</dbReference>
<dbReference type="NCBIfam" id="TIGR03718">
    <property type="entry name" value="R_switched_Alx"/>
    <property type="match status" value="1"/>
</dbReference>
<dbReference type="InterPro" id="IPR005496">
    <property type="entry name" value="Integral_membrane_TerC"/>
</dbReference>
<protein>
    <submittedName>
        <fullName evidence="7">TerC family protein</fullName>
    </submittedName>
</protein>
<sequence length="321" mass="36302">MVWILFLTAVGIFLALDLGVFNKNPHIISTKEASRWTLIWVTLSFLFSGVIYWLYTTAYIANPDKLAPDVASMKFITGYLIELSLSVDNIFVIAIIFSSFKIPQKYQHRVLFWGILGAIVFRGLMIFFGVMLINRFTWTTYIFGIFLIFTAIKMLFSGEDESFHPKDSFIYKTLGKVMPITSEMEGEKFFITTKTAKKAATPLFVALIVIEVMDVLFAVDSVPAILAITKDPFLVFSSNIFAILGLRSMYFFLANMLAKFSYLEYSLVAILAFVGLKMLLHDYIEVPEWASLGFIALSLLLGILVSLQFGEEKVLTDSSEE</sequence>
<feature type="transmembrane region" description="Helical" evidence="6">
    <location>
        <begin position="6"/>
        <end position="24"/>
    </location>
</feature>
<feature type="transmembrane region" description="Helical" evidence="6">
    <location>
        <begin position="233"/>
        <end position="253"/>
    </location>
</feature>
<feature type="transmembrane region" description="Helical" evidence="6">
    <location>
        <begin position="265"/>
        <end position="284"/>
    </location>
</feature>
<dbReference type="Pfam" id="PF03741">
    <property type="entry name" value="TerC"/>
    <property type="match status" value="1"/>
</dbReference>
<name>A0ABV6BN22_9FLAO</name>
<comment type="similarity">
    <text evidence="2">Belongs to the TerC family.</text>
</comment>
<evidence type="ECO:0000256" key="4">
    <source>
        <dbReference type="ARBA" id="ARBA00022989"/>
    </source>
</evidence>
<feature type="transmembrane region" description="Helical" evidence="6">
    <location>
        <begin position="138"/>
        <end position="156"/>
    </location>
</feature>
<feature type="transmembrane region" description="Helical" evidence="6">
    <location>
        <begin position="203"/>
        <end position="227"/>
    </location>
</feature>
<accession>A0ABV6BN22</accession>
<evidence type="ECO:0000256" key="6">
    <source>
        <dbReference type="SAM" id="Phobius"/>
    </source>
</evidence>
<dbReference type="PANTHER" id="PTHR30238">
    <property type="entry name" value="MEMBRANE BOUND PREDICTED REDOX MODULATOR"/>
    <property type="match status" value="1"/>
</dbReference>
<evidence type="ECO:0000313" key="8">
    <source>
        <dbReference type="Proteomes" id="UP001589734"/>
    </source>
</evidence>
<keyword evidence="8" id="KW-1185">Reference proteome</keyword>
<feature type="transmembrane region" description="Helical" evidence="6">
    <location>
        <begin position="110"/>
        <end position="132"/>
    </location>
</feature>
<dbReference type="RefSeq" id="WP_379685882.1">
    <property type="nucleotide sequence ID" value="NZ_JBHLYW010000007.1"/>
</dbReference>
<keyword evidence="5 6" id="KW-0472">Membrane</keyword>
<dbReference type="InterPro" id="IPR022369">
    <property type="entry name" value="Integral_membrane_TerC_rswitch"/>
</dbReference>
<organism evidence="7 8">
    <name type="scientific">Flavobacterium procerum</name>
    <dbReference type="NCBI Taxonomy" id="1455569"/>
    <lineage>
        <taxon>Bacteria</taxon>
        <taxon>Pseudomonadati</taxon>
        <taxon>Bacteroidota</taxon>
        <taxon>Flavobacteriia</taxon>
        <taxon>Flavobacteriales</taxon>
        <taxon>Flavobacteriaceae</taxon>
        <taxon>Flavobacterium</taxon>
    </lineage>
</organism>
<keyword evidence="3 6" id="KW-0812">Transmembrane</keyword>
<evidence type="ECO:0000313" key="7">
    <source>
        <dbReference type="EMBL" id="MFC0076850.1"/>
    </source>
</evidence>
<feature type="transmembrane region" description="Helical" evidence="6">
    <location>
        <begin position="75"/>
        <end position="98"/>
    </location>
</feature>
<proteinExistence type="inferred from homology"/>
<comment type="caution">
    <text evidence="7">The sequence shown here is derived from an EMBL/GenBank/DDBJ whole genome shotgun (WGS) entry which is preliminary data.</text>
</comment>
<evidence type="ECO:0000256" key="1">
    <source>
        <dbReference type="ARBA" id="ARBA00004141"/>
    </source>
</evidence>
<evidence type="ECO:0000256" key="2">
    <source>
        <dbReference type="ARBA" id="ARBA00007511"/>
    </source>
</evidence>
<comment type="subcellular location">
    <subcellularLocation>
        <location evidence="1">Membrane</location>
        <topology evidence="1">Multi-pass membrane protein</topology>
    </subcellularLocation>
</comment>
<feature type="transmembrane region" description="Helical" evidence="6">
    <location>
        <begin position="36"/>
        <end position="55"/>
    </location>
</feature>
<feature type="transmembrane region" description="Helical" evidence="6">
    <location>
        <begin position="290"/>
        <end position="309"/>
    </location>
</feature>
<evidence type="ECO:0000256" key="5">
    <source>
        <dbReference type="ARBA" id="ARBA00023136"/>
    </source>
</evidence>
<evidence type="ECO:0000256" key="3">
    <source>
        <dbReference type="ARBA" id="ARBA00022692"/>
    </source>
</evidence>
<keyword evidence="4 6" id="KW-1133">Transmembrane helix</keyword>